<dbReference type="InterPro" id="IPR011990">
    <property type="entry name" value="TPR-like_helical_dom_sf"/>
</dbReference>
<dbReference type="Proteomes" id="UP000238169">
    <property type="component" value="Unassembled WGS sequence"/>
</dbReference>
<dbReference type="RefSeq" id="WP_106858004.1">
    <property type="nucleotide sequence ID" value="NZ_OGTP01000033.1"/>
</dbReference>
<dbReference type="AlphaFoldDB" id="A0A2U3IEK7"/>
<sequence length="785" mass="85782">MQDASIVGAGNSVVQIVGDGNTVTAGCPHLTLTRYVARRQIRQDLDRLSPYTRSTPLLGREMELASLHTFLNDLRAMSARVLIGGGGSGKTRLALELCEQASSDGWNAGFVTRTELHRFFGQQNLSDWGWQNPTLIVVDYAAEHAELLSKWLDELTDRAVPPKHVLRLLLLERHATTETGWWTTVFASGGWGVTSKRALLDPSEPVSIRPITRVGDRLALLDNMLAQASPDRLIDLPMHDDAFRDKLMQLAWGGDPLFLMMGAFEMIKVGHASALALGRIDLADALAKREIDRLQQLAQPRSLDPALVQHLAACVTLAQGMSREDFERFASSEKAAINRPSGGDPAVLADLLELALPRINGIAPLLPDLIGEALVMRTMRQDAGALAVLRCHAAFGRPVTESVIRCAQDFAQHSRAPLHWLEGIIDALGENCTELAALDASLPMDSVVLRDVNLRVAERVHALCTAGEEALPYRRAASLSGLAIRLALVGQRERALQAAHEEVELYRALAAEHPDAFRPDLALSLNNLANRLSELGRQEPALPIAQEAFELYRELATERPDVFGPDLAMSLNNLANRLSELGRHEPALPVAQEAVALYRKFAAQRLDMFGSDLAMSLNNLALRLNGLGRHEPAVPIAREAVELYRVLAAERPDVFGSDLAMSLNNLALGLIQLGQHEPALQTAQQAAELYRTLATERPEVFRPALATSLFVLSLETREVYDAVSALPVAREAVATLAPALLHLPDAHARLMGALLDYYLQLCESSGRGPDAELIAPLMPYFTDEE</sequence>
<dbReference type="InterPro" id="IPR027417">
    <property type="entry name" value="P-loop_NTPase"/>
</dbReference>
<dbReference type="Gene3D" id="1.25.40.10">
    <property type="entry name" value="Tetratricopeptide repeat domain"/>
    <property type="match status" value="2"/>
</dbReference>
<dbReference type="SUPFAM" id="SSF48452">
    <property type="entry name" value="TPR-like"/>
    <property type="match status" value="2"/>
</dbReference>
<evidence type="ECO:0000313" key="1">
    <source>
        <dbReference type="EMBL" id="SPB18555.1"/>
    </source>
</evidence>
<evidence type="ECO:0000313" key="2">
    <source>
        <dbReference type="Proteomes" id="UP000238169"/>
    </source>
</evidence>
<dbReference type="OrthoDB" id="9149083at2"/>
<dbReference type="SUPFAM" id="SSF52540">
    <property type="entry name" value="P-loop containing nucleoside triphosphate hydrolases"/>
    <property type="match status" value="1"/>
</dbReference>
<dbReference type="SMART" id="SM00028">
    <property type="entry name" value="TPR"/>
    <property type="match status" value="4"/>
</dbReference>
<keyword evidence="2" id="KW-1185">Reference proteome</keyword>
<dbReference type="Pfam" id="PF13374">
    <property type="entry name" value="TPR_10"/>
    <property type="match status" value="4"/>
</dbReference>
<dbReference type="EMBL" id="OGTP01000033">
    <property type="protein sequence ID" value="SPB18555.1"/>
    <property type="molecule type" value="Genomic_DNA"/>
</dbReference>
<accession>A0A2U3IEK7</accession>
<name>A0A2U3IEK7_9BURK</name>
<dbReference type="InterPro" id="IPR019734">
    <property type="entry name" value="TPR_rpt"/>
</dbReference>
<protein>
    <recommendedName>
        <fullName evidence="3">Tetratricopeptide repeat protein</fullName>
    </recommendedName>
</protein>
<gene>
    <name evidence="1" type="ORF">NOV72_05755</name>
</gene>
<organism evidence="1 2">
    <name type="scientific">Caballeronia novacaledonica</name>
    <dbReference type="NCBI Taxonomy" id="1544861"/>
    <lineage>
        <taxon>Bacteria</taxon>
        <taxon>Pseudomonadati</taxon>
        <taxon>Pseudomonadota</taxon>
        <taxon>Betaproteobacteria</taxon>
        <taxon>Burkholderiales</taxon>
        <taxon>Burkholderiaceae</taxon>
        <taxon>Caballeronia</taxon>
    </lineage>
</organism>
<dbReference type="PANTHER" id="PTHR19959:SF119">
    <property type="entry name" value="FUNGAL LIPASE-LIKE DOMAIN-CONTAINING PROTEIN"/>
    <property type="match status" value="1"/>
</dbReference>
<dbReference type="PANTHER" id="PTHR19959">
    <property type="entry name" value="KINESIN LIGHT CHAIN"/>
    <property type="match status" value="1"/>
</dbReference>
<proteinExistence type="predicted"/>
<evidence type="ECO:0008006" key="3">
    <source>
        <dbReference type="Google" id="ProtNLM"/>
    </source>
</evidence>
<reference evidence="2" key="1">
    <citation type="submission" date="2018-01" db="EMBL/GenBank/DDBJ databases">
        <authorList>
            <person name="Peeters C."/>
        </authorList>
    </citation>
    <scope>NUCLEOTIDE SEQUENCE [LARGE SCALE GENOMIC DNA]</scope>
</reference>